<sequence>MSGSTSIEDSSYVHMNYPPGALKDKNRRLMCMLMSRHARVSVDAMLEALQGSATVQQEEKLGEEDEALITSIFKVLKSCYVFTLL</sequence>
<dbReference type="Proteomes" id="UP001056120">
    <property type="component" value="Linkage Group LG01"/>
</dbReference>
<protein>
    <submittedName>
        <fullName evidence="1">Uncharacterized protein</fullName>
    </submittedName>
</protein>
<accession>A0ACB9K640</accession>
<reference evidence="2" key="1">
    <citation type="journal article" date="2022" name="Mol. Ecol. Resour.">
        <title>The genomes of chicory, endive, great burdock and yacon provide insights into Asteraceae palaeo-polyploidization history and plant inulin production.</title>
        <authorList>
            <person name="Fan W."/>
            <person name="Wang S."/>
            <person name="Wang H."/>
            <person name="Wang A."/>
            <person name="Jiang F."/>
            <person name="Liu H."/>
            <person name="Zhao H."/>
            <person name="Xu D."/>
            <person name="Zhang Y."/>
        </authorList>
    </citation>
    <scope>NUCLEOTIDE SEQUENCE [LARGE SCALE GENOMIC DNA]</scope>
    <source>
        <strain evidence="2">cv. Yunnan</strain>
    </source>
</reference>
<keyword evidence="2" id="KW-1185">Reference proteome</keyword>
<name>A0ACB9K640_9ASTR</name>
<proteinExistence type="predicted"/>
<comment type="caution">
    <text evidence="1">The sequence shown here is derived from an EMBL/GenBank/DDBJ whole genome shotgun (WGS) entry which is preliminary data.</text>
</comment>
<dbReference type="EMBL" id="CM042018">
    <property type="protein sequence ID" value="KAI3827744.1"/>
    <property type="molecule type" value="Genomic_DNA"/>
</dbReference>
<evidence type="ECO:0000313" key="2">
    <source>
        <dbReference type="Proteomes" id="UP001056120"/>
    </source>
</evidence>
<gene>
    <name evidence="1" type="ORF">L1987_01827</name>
</gene>
<reference evidence="1 2" key="2">
    <citation type="journal article" date="2022" name="Mol. Ecol. Resour.">
        <title>The genomes of chicory, endive, great burdock and yacon provide insights into Asteraceae paleo-polyploidization history and plant inulin production.</title>
        <authorList>
            <person name="Fan W."/>
            <person name="Wang S."/>
            <person name="Wang H."/>
            <person name="Wang A."/>
            <person name="Jiang F."/>
            <person name="Liu H."/>
            <person name="Zhao H."/>
            <person name="Xu D."/>
            <person name="Zhang Y."/>
        </authorList>
    </citation>
    <scope>NUCLEOTIDE SEQUENCE [LARGE SCALE GENOMIC DNA]</scope>
    <source>
        <strain evidence="2">cv. Yunnan</strain>
        <tissue evidence="1">Leaves</tissue>
    </source>
</reference>
<organism evidence="1 2">
    <name type="scientific">Smallanthus sonchifolius</name>
    <dbReference type="NCBI Taxonomy" id="185202"/>
    <lineage>
        <taxon>Eukaryota</taxon>
        <taxon>Viridiplantae</taxon>
        <taxon>Streptophyta</taxon>
        <taxon>Embryophyta</taxon>
        <taxon>Tracheophyta</taxon>
        <taxon>Spermatophyta</taxon>
        <taxon>Magnoliopsida</taxon>
        <taxon>eudicotyledons</taxon>
        <taxon>Gunneridae</taxon>
        <taxon>Pentapetalae</taxon>
        <taxon>asterids</taxon>
        <taxon>campanulids</taxon>
        <taxon>Asterales</taxon>
        <taxon>Asteraceae</taxon>
        <taxon>Asteroideae</taxon>
        <taxon>Heliantheae alliance</taxon>
        <taxon>Millerieae</taxon>
        <taxon>Smallanthus</taxon>
    </lineage>
</organism>
<evidence type="ECO:0000313" key="1">
    <source>
        <dbReference type="EMBL" id="KAI3827744.1"/>
    </source>
</evidence>